<sequence>MLEQRCTWSPGHKIIIATASWLGLEFQLRGPAKVFRKNGS</sequence>
<organism evidence="1 2">
    <name type="scientific">Nelumbo nucifera</name>
    <name type="common">Sacred lotus</name>
    <dbReference type="NCBI Taxonomy" id="4432"/>
    <lineage>
        <taxon>Eukaryota</taxon>
        <taxon>Viridiplantae</taxon>
        <taxon>Streptophyta</taxon>
        <taxon>Embryophyta</taxon>
        <taxon>Tracheophyta</taxon>
        <taxon>Spermatophyta</taxon>
        <taxon>Magnoliopsida</taxon>
        <taxon>Proteales</taxon>
        <taxon>Nelumbonaceae</taxon>
        <taxon>Nelumbo</taxon>
    </lineage>
</organism>
<keyword evidence="2" id="KW-1185">Reference proteome</keyword>
<comment type="caution">
    <text evidence="1">The sequence shown here is derived from an EMBL/GenBank/DDBJ whole genome shotgun (WGS) entry which is preliminary data.</text>
</comment>
<dbReference type="Proteomes" id="UP000607653">
    <property type="component" value="Unassembled WGS sequence"/>
</dbReference>
<dbReference type="EMBL" id="DUZY01000001">
    <property type="protein sequence ID" value="DAD20206.1"/>
    <property type="molecule type" value="Genomic_DNA"/>
</dbReference>
<evidence type="ECO:0000313" key="2">
    <source>
        <dbReference type="Proteomes" id="UP000607653"/>
    </source>
</evidence>
<gene>
    <name evidence="1" type="ORF">HUJ06_021669</name>
</gene>
<accession>A0A822XMM3</accession>
<evidence type="ECO:0000313" key="1">
    <source>
        <dbReference type="EMBL" id="DAD20206.1"/>
    </source>
</evidence>
<name>A0A822XMM3_NELNU</name>
<dbReference type="AlphaFoldDB" id="A0A822XMM3"/>
<reference evidence="1 2" key="1">
    <citation type="journal article" date="2020" name="Mol. Biol. Evol.">
        <title>Distinct Expression and Methylation Patterns for Genes with Different Fates following a Single Whole-Genome Duplication in Flowering Plants.</title>
        <authorList>
            <person name="Shi T."/>
            <person name="Rahmani R.S."/>
            <person name="Gugger P.F."/>
            <person name="Wang M."/>
            <person name="Li H."/>
            <person name="Zhang Y."/>
            <person name="Li Z."/>
            <person name="Wang Q."/>
            <person name="Van de Peer Y."/>
            <person name="Marchal K."/>
            <person name="Chen J."/>
        </authorList>
    </citation>
    <scope>NUCLEOTIDE SEQUENCE [LARGE SCALE GENOMIC DNA]</scope>
    <source>
        <tissue evidence="1">Leaf</tissue>
    </source>
</reference>
<proteinExistence type="predicted"/>
<protein>
    <submittedName>
        <fullName evidence="1">Uncharacterized protein</fullName>
    </submittedName>
</protein>